<dbReference type="EMBL" id="CP024450">
    <property type="protein sequence ID" value="ATR80158.1"/>
    <property type="molecule type" value="Genomic_DNA"/>
</dbReference>
<evidence type="ECO:0000313" key="3">
    <source>
        <dbReference type="Proteomes" id="UP000229340"/>
    </source>
</evidence>
<geneLocation type="plasmid" evidence="3">
    <name>pnp7-7</name>
</geneLocation>
<accession>A0A2D2LYS5</accession>
<dbReference type="Proteomes" id="UP000234914">
    <property type="component" value="Unassembled WGS sequence"/>
</dbReference>
<evidence type="ECO:0000313" key="2">
    <source>
        <dbReference type="EMBL" id="PKZ67691.1"/>
    </source>
</evidence>
<dbReference type="Proteomes" id="UP000229340">
    <property type="component" value="Plasmid pNP7-7"/>
</dbReference>
<name>A0A2D2LYS5_FAUOS</name>
<reference evidence="1" key="4">
    <citation type="journal article" date="2018" name="Misainmurhag Hoiji">
        <title>Complete genome sequence of multidrug-resistant Moraxella osloensis NP7 with multiple plasmids isolated from human skin.</title>
        <authorList>
            <person name="Ganzorig M."/>
            <person name="Lim J.Y."/>
            <person name="Hwang I."/>
            <person name="Lee K."/>
        </authorList>
    </citation>
    <scope>NUCLEOTIDE SEQUENCE</scope>
    <source>
        <strain evidence="1">NP7</strain>
        <plasmid evidence="1">pNP7-7</plasmid>
    </source>
</reference>
<keyword evidence="1" id="KW-0614">Plasmid</keyword>
<reference evidence="3" key="1">
    <citation type="submission" date="2017-10" db="EMBL/GenBank/DDBJ databases">
        <title>Complete genome sequence of Moraxella osloensis NP7 isolated from human skin.</title>
        <authorList>
            <person name="Lee K."/>
            <person name="Lim J.Y."/>
            <person name="Hwang I."/>
        </authorList>
    </citation>
    <scope>NUCLEOTIDE SEQUENCE [LARGE SCALE GENOMIC DNA]</scope>
    <source>
        <strain evidence="3">NP7</strain>
        <plasmid evidence="3">pnp7-7</plasmid>
    </source>
</reference>
<dbReference type="EMBL" id="PKJS01000030">
    <property type="protein sequence ID" value="PKZ67691.1"/>
    <property type="molecule type" value="Genomic_DNA"/>
</dbReference>
<reference evidence="2 4" key="2">
    <citation type="submission" date="2017-12" db="EMBL/GenBank/DDBJ databases">
        <title>Phylogenetic diversity of female urinary microbiome.</title>
        <authorList>
            <person name="Thomas-White K."/>
            <person name="Wolfe A.J."/>
        </authorList>
    </citation>
    <scope>NUCLEOTIDE SEQUENCE [LARGE SCALE GENOMIC DNA]</scope>
    <source>
        <strain evidence="2 4">UMB0416</strain>
    </source>
</reference>
<evidence type="ECO:0000313" key="4">
    <source>
        <dbReference type="Proteomes" id="UP000234914"/>
    </source>
</evidence>
<evidence type="ECO:0000313" key="1">
    <source>
        <dbReference type="EMBL" id="ATR80158.1"/>
    </source>
</evidence>
<gene>
    <name evidence="2" type="ORF">CYJ96_12460</name>
    <name evidence="1" type="ORF">NP7_12520</name>
</gene>
<dbReference type="RefSeq" id="WP_100271421.1">
    <property type="nucleotide sequence ID" value="NZ_CP024450.1"/>
</dbReference>
<dbReference type="AlphaFoldDB" id="A0A2D2LYS5"/>
<protein>
    <submittedName>
        <fullName evidence="1">Protein L</fullName>
    </submittedName>
</protein>
<sequence>MAITTQQNKNSIDIATSSDAFNKSYNAGNHADYSGIYKCSKCDREIAHNKDDNPLPTHYRNNTCSSPSWKLFIYAEN</sequence>
<reference evidence="1" key="3">
    <citation type="journal article" date="2018" name="Genome Announc.">
        <title>Complete Genome Sequences of Three Moraxella osloensis Strains Isolated from Human Skin.</title>
        <authorList>
            <person name="Lim J.Y."/>
            <person name="Hwang I."/>
            <person name="Ganzorig M."/>
            <person name="Huang S.L."/>
            <person name="Cho G.S."/>
            <person name="Franz C.M.A.P."/>
            <person name="Lee K."/>
        </authorList>
    </citation>
    <scope>NUCLEOTIDE SEQUENCE</scope>
    <source>
        <strain evidence="1">NP7</strain>
        <plasmid evidence="1">pNP7-7</plasmid>
    </source>
</reference>
<organism evidence="1 3">
    <name type="scientific">Faucicola osloensis</name>
    <name type="common">Moraxella osloensis</name>
    <dbReference type="NCBI Taxonomy" id="34062"/>
    <lineage>
        <taxon>Bacteria</taxon>
        <taxon>Pseudomonadati</taxon>
        <taxon>Pseudomonadota</taxon>
        <taxon>Gammaproteobacteria</taxon>
        <taxon>Moraxellales</taxon>
        <taxon>Moraxellaceae</taxon>
        <taxon>Faucicola</taxon>
    </lineage>
</organism>
<geneLocation type="plasmid" evidence="1">
    <name>pNP7-7</name>
</geneLocation>
<proteinExistence type="predicted"/>